<dbReference type="EnsemblPlants" id="Bo5g122500.1">
    <property type="protein sequence ID" value="Bo5g122500.1"/>
    <property type="gene ID" value="Bo5g122500"/>
</dbReference>
<reference evidence="1 2" key="1">
    <citation type="journal article" date="2014" name="Genome Biol.">
        <title>Transcriptome and methylome profiling reveals relics of genome dominance in the mesopolyploid Brassica oleracea.</title>
        <authorList>
            <person name="Parkin I.A."/>
            <person name="Koh C."/>
            <person name="Tang H."/>
            <person name="Robinson S.J."/>
            <person name="Kagale S."/>
            <person name="Clarke W.E."/>
            <person name="Town C.D."/>
            <person name="Nixon J."/>
            <person name="Krishnakumar V."/>
            <person name="Bidwell S.L."/>
            <person name="Denoeud F."/>
            <person name="Belcram H."/>
            <person name="Links M.G."/>
            <person name="Just J."/>
            <person name="Clarke C."/>
            <person name="Bender T."/>
            <person name="Huebert T."/>
            <person name="Mason A.S."/>
            <person name="Pires J.C."/>
            <person name="Barker G."/>
            <person name="Moore J."/>
            <person name="Walley P.G."/>
            <person name="Manoli S."/>
            <person name="Batley J."/>
            <person name="Edwards D."/>
            <person name="Nelson M.N."/>
            <person name="Wang X."/>
            <person name="Paterson A.H."/>
            <person name="King G."/>
            <person name="Bancroft I."/>
            <person name="Chalhoub B."/>
            <person name="Sharpe A.G."/>
        </authorList>
    </citation>
    <scope>NUCLEOTIDE SEQUENCE</scope>
    <source>
        <strain evidence="1 2">cv. TO1000</strain>
    </source>
</reference>
<reference evidence="1" key="2">
    <citation type="submission" date="2015-03" db="UniProtKB">
        <authorList>
            <consortium name="EnsemblPlants"/>
        </authorList>
    </citation>
    <scope>IDENTIFICATION</scope>
</reference>
<proteinExistence type="predicted"/>
<evidence type="ECO:0000313" key="1">
    <source>
        <dbReference type="EnsemblPlants" id="Bo5g122500.1"/>
    </source>
</evidence>
<sequence>MNSVLVWYEQNGTQPDQHRVRDYIEDTLFRELNLTLSQSVSHWKQQAEFWVGWARSLGVETGKGTDADLDFNISKISRDVKDIMKKVLVWSEDNHRAFIDDISYEIRKTLFSEIGMTQKEALVHWYHEITNMGFVF</sequence>
<evidence type="ECO:0000313" key="2">
    <source>
        <dbReference type="Proteomes" id="UP000032141"/>
    </source>
</evidence>
<dbReference type="AlphaFoldDB" id="A0A0D3CJ57"/>
<name>A0A0D3CJ57_BRAOL</name>
<protein>
    <submittedName>
        <fullName evidence="1">Uncharacterized protein</fullName>
    </submittedName>
</protein>
<dbReference type="Gramene" id="Bo5g122500.1">
    <property type="protein sequence ID" value="Bo5g122500.1"/>
    <property type="gene ID" value="Bo5g122500"/>
</dbReference>
<dbReference type="OMA" id="SEDNHRA"/>
<keyword evidence="2" id="KW-1185">Reference proteome</keyword>
<accession>A0A0D3CJ57</accession>
<dbReference type="Proteomes" id="UP000032141">
    <property type="component" value="Chromosome C5"/>
</dbReference>
<organism evidence="1 2">
    <name type="scientific">Brassica oleracea var. oleracea</name>
    <dbReference type="NCBI Taxonomy" id="109376"/>
    <lineage>
        <taxon>Eukaryota</taxon>
        <taxon>Viridiplantae</taxon>
        <taxon>Streptophyta</taxon>
        <taxon>Embryophyta</taxon>
        <taxon>Tracheophyta</taxon>
        <taxon>Spermatophyta</taxon>
        <taxon>Magnoliopsida</taxon>
        <taxon>eudicotyledons</taxon>
        <taxon>Gunneridae</taxon>
        <taxon>Pentapetalae</taxon>
        <taxon>rosids</taxon>
        <taxon>malvids</taxon>
        <taxon>Brassicales</taxon>
        <taxon>Brassicaceae</taxon>
        <taxon>Brassiceae</taxon>
        <taxon>Brassica</taxon>
    </lineage>
</organism>
<dbReference type="HOGENOM" id="CLU_1878293_0_0_1"/>